<dbReference type="STRING" id="94643.A0A2A9MBM1"/>
<feature type="repeat" description="Pumilio" evidence="2">
    <location>
        <begin position="1283"/>
        <end position="1318"/>
    </location>
</feature>
<feature type="region of interest" description="Disordered" evidence="3">
    <location>
        <begin position="455"/>
        <end position="502"/>
    </location>
</feature>
<evidence type="ECO:0000313" key="6">
    <source>
        <dbReference type="Proteomes" id="UP000224006"/>
    </source>
</evidence>
<dbReference type="SUPFAM" id="SSF48371">
    <property type="entry name" value="ARM repeat"/>
    <property type="match status" value="1"/>
</dbReference>
<dbReference type="VEuPathDB" id="ToxoDB:BESB_085150"/>
<feature type="repeat" description="Pumilio" evidence="2">
    <location>
        <begin position="1355"/>
        <end position="1390"/>
    </location>
</feature>
<dbReference type="InterPro" id="IPR016024">
    <property type="entry name" value="ARM-type_fold"/>
</dbReference>
<dbReference type="InterPro" id="IPR011989">
    <property type="entry name" value="ARM-like"/>
</dbReference>
<feature type="region of interest" description="Disordered" evidence="3">
    <location>
        <begin position="400"/>
        <end position="439"/>
    </location>
</feature>
<dbReference type="GO" id="GO:0010608">
    <property type="term" value="P:post-transcriptional regulation of gene expression"/>
    <property type="evidence" value="ECO:0007669"/>
    <property type="project" value="TreeGrafter"/>
</dbReference>
<sequence>MNPSGSFEGSSPSAGCREGKKVNFCAVAGNPSVDANAIPSPSVFPSSTLSSPVLSAVAGPAGSSAMPALGTQEVGAGGLDLSSPCGSGSFSSKPSEKRPTFLQPIDGEIPRPTSAPPHLEKSSSTLFAFPPSGSTTNSLIDIRCDELYQEFYRNLSQKNPKLPKPLEEDQSFLDLASQKKGRRQSTRTSGYFAGNNRDIRASSSGGGSGGDGLTCVPPLSSSFSATSRDNLGTAVPQEDEEGTSTASTGLISSTAAAVNAAAALALVDELQHRQEAANLVCSTRALSLAVLAAAGGVAGGATGGSAASSRIGAANGSEETEQHGASLSAAAAAALLQDAHAAWKESGGNAALLPMVQKWTEAILNRCPDAQPGAAGAAGGLARSPSDSFNHALQRRASLTAASPCSSEGAADNAADSSTLRSSERHRSPPSTAASSQNAAGFSFPIQSAVSSTVRGCAGDGAGVERSGRVEVGENGHGRSRSDSHDHAASRNRPNGFSSLDEEGFRRTLQSTMTAPGGVMLASPSDVQALVHHAAAAPSSSHAVVMASGLPAFLTSHGLSPTGADNMTASGGQSVPAGLDDEQVRLVLSAAQQQEQHFLQAVAALRGSQASAPPAGGPLADSESVVPGATAVGPDAAGAGSIAGVLHPALSLGGSLGANPAAAAALLSAMAGVAGASSADGPLALQHLSSPAMGPLGLDSGLAHAANSSAPGSAGHVGTGPLAHAGGSAGDAGSAAMAHALNLAVLGQAFHHRAGDGLGRDSSDGDEGRGQGGLGVPTPGAIAAAAAASEVAGNAQLLSSVLYPLLNAQSLPSLGVLGGTPGSSPAHAAPPPGMVLGPRDPRGSWPCVVGATPSLGGHAMYPGGLQHHRGPLGIGDHALSPAAAALLASAARMSQAPPGLSMSPPHAPIMVPRGLDVHADFLHQQRTAAAVAAHHQTATGSGLHAAAGWPGVDGAAVSTGTASPAAGGSPRPVCVMPTQSLHPIVPDNHLRAATVQAGAAFVNAYLSPDKDSAKHKSSGLRQGPGVKVTSARTRPGRAENRGKADGSGPQRAGGLGGDGADGHASASAKAVVVAGTSARVGGKKGDSPVEGSFGRNLGSVELVEAVAGGGSGNGPSCPGTLTVATAEDLVFGNKYRGNIEMIARDQIGCRMLQRKLSEADAEEVKTICLEVLDCVIVLLVDPFGNYLVQKVVEECAEPQLLQLVRKLRPRIVDVCLSPHGTRAVQKLIEVCAKLPAASPSTTELLAALRPSIVLLAKDANANHVVQKILASFSPARCDFVFAQVKKHCVEISKERHGCCVMQRCIDAAPPQAKTEILQGIAANALELMQDAFGNYVVQYVLDLQLEGFNGAVTEAVRGRIRELSMQKFSSNVVEKCLMLGTAEQRSLIVEELLAEGDGLKDMLLDLYANYVVQRALTVCPPPVQQQLLSAIQPCLSQLRQTQPGTRVAHKLVKKFPSLLVPVSANSVAGGESAAGGCLDLSKKSHRGQARTGTAVKGTVATSATGLQPANRRKKSEKPENGDRKGQAPAALKPRRNRETTRGGKLEAGQFHGRVGHGENGTSDSVGNGDK</sequence>
<feature type="region of interest" description="Disordered" evidence="3">
    <location>
        <begin position="1483"/>
        <end position="1570"/>
    </location>
</feature>
<dbReference type="InterPro" id="IPR033133">
    <property type="entry name" value="PUM-HD"/>
</dbReference>
<feature type="compositionally biased region" description="Low complexity" evidence="3">
    <location>
        <begin position="82"/>
        <end position="93"/>
    </location>
</feature>
<feature type="repeat" description="Pumilio" evidence="2">
    <location>
        <begin position="1134"/>
        <end position="1169"/>
    </location>
</feature>
<dbReference type="InterPro" id="IPR001313">
    <property type="entry name" value="Pumilio_RNA-bd_rpt"/>
</dbReference>
<dbReference type="RefSeq" id="XP_029217325.1">
    <property type="nucleotide sequence ID" value="XM_029366865.1"/>
</dbReference>
<feature type="repeat" description="Pumilio" evidence="2">
    <location>
        <begin position="1170"/>
        <end position="1205"/>
    </location>
</feature>
<evidence type="ECO:0000259" key="4">
    <source>
        <dbReference type="PROSITE" id="PS50303"/>
    </source>
</evidence>
<evidence type="ECO:0000313" key="5">
    <source>
        <dbReference type="EMBL" id="PFH33316.1"/>
    </source>
</evidence>
<feature type="region of interest" description="Disordered" evidence="3">
    <location>
        <begin position="305"/>
        <end position="325"/>
    </location>
</feature>
<evidence type="ECO:0000256" key="3">
    <source>
        <dbReference type="SAM" id="MobiDB-lite"/>
    </source>
</evidence>
<evidence type="ECO:0000256" key="2">
    <source>
        <dbReference type="PROSITE-ProRule" id="PRU00317"/>
    </source>
</evidence>
<dbReference type="Gene3D" id="1.25.10.10">
    <property type="entry name" value="Leucine-rich Repeat Variant"/>
    <property type="match status" value="1"/>
</dbReference>
<feature type="region of interest" description="Disordered" evidence="3">
    <location>
        <begin position="55"/>
        <end position="130"/>
    </location>
</feature>
<keyword evidence="1" id="KW-0677">Repeat</keyword>
<dbReference type="PROSITE" id="PS50302">
    <property type="entry name" value="PUM"/>
    <property type="match status" value="7"/>
</dbReference>
<keyword evidence="6" id="KW-1185">Reference proteome</keyword>
<feature type="compositionally biased region" description="Polar residues" evidence="3">
    <location>
        <begin position="219"/>
        <end position="230"/>
    </location>
</feature>
<feature type="compositionally biased region" description="Basic and acidic residues" evidence="3">
    <location>
        <begin position="1516"/>
        <end position="1525"/>
    </location>
</feature>
<dbReference type="GeneID" id="40313441"/>
<dbReference type="InterPro" id="IPR033712">
    <property type="entry name" value="Pumilio_RNA-bd"/>
</dbReference>
<dbReference type="GO" id="GO:0003729">
    <property type="term" value="F:mRNA binding"/>
    <property type="evidence" value="ECO:0007669"/>
    <property type="project" value="TreeGrafter"/>
</dbReference>
<dbReference type="Proteomes" id="UP000224006">
    <property type="component" value="Chromosome VIII"/>
</dbReference>
<dbReference type="PANTHER" id="PTHR12537">
    <property type="entry name" value="RNA BINDING PROTEIN PUMILIO-RELATED"/>
    <property type="match status" value="1"/>
</dbReference>
<feature type="repeat" description="Pumilio" evidence="2">
    <location>
        <begin position="1319"/>
        <end position="1354"/>
    </location>
</feature>
<feature type="compositionally biased region" description="Basic and acidic residues" evidence="3">
    <location>
        <begin position="466"/>
        <end position="489"/>
    </location>
</feature>
<dbReference type="KEGG" id="bbes:BESB_085150"/>
<feature type="compositionally biased region" description="Basic and acidic residues" evidence="3">
    <location>
        <begin position="755"/>
        <end position="769"/>
    </location>
</feature>
<evidence type="ECO:0000256" key="1">
    <source>
        <dbReference type="ARBA" id="ARBA00022737"/>
    </source>
</evidence>
<dbReference type="Pfam" id="PF00806">
    <property type="entry name" value="PUF"/>
    <property type="match status" value="5"/>
</dbReference>
<feature type="compositionally biased region" description="Polar residues" evidence="3">
    <location>
        <begin position="429"/>
        <end position="439"/>
    </location>
</feature>
<accession>A0A2A9MBM1</accession>
<feature type="domain" description="PUM-HD" evidence="4">
    <location>
        <begin position="1112"/>
        <end position="1455"/>
    </location>
</feature>
<organism evidence="5 6">
    <name type="scientific">Besnoitia besnoiti</name>
    <name type="common">Apicomplexan protozoan</name>
    <dbReference type="NCBI Taxonomy" id="94643"/>
    <lineage>
        <taxon>Eukaryota</taxon>
        <taxon>Sar</taxon>
        <taxon>Alveolata</taxon>
        <taxon>Apicomplexa</taxon>
        <taxon>Conoidasida</taxon>
        <taxon>Coccidia</taxon>
        <taxon>Eucoccidiorida</taxon>
        <taxon>Eimeriorina</taxon>
        <taxon>Sarcocystidae</taxon>
        <taxon>Besnoitia</taxon>
    </lineage>
</organism>
<feature type="repeat" description="Pumilio" evidence="2">
    <location>
        <begin position="1247"/>
        <end position="1282"/>
    </location>
</feature>
<dbReference type="EMBL" id="NWUJ01000009">
    <property type="protein sequence ID" value="PFH33316.1"/>
    <property type="molecule type" value="Genomic_DNA"/>
</dbReference>
<feature type="repeat" description="Pumilio" evidence="2">
    <location>
        <begin position="1391"/>
        <end position="1429"/>
    </location>
</feature>
<feature type="compositionally biased region" description="Low complexity" evidence="3">
    <location>
        <begin position="305"/>
        <end position="317"/>
    </location>
</feature>
<dbReference type="CDD" id="cd07920">
    <property type="entry name" value="Pumilio"/>
    <property type="match status" value="1"/>
</dbReference>
<proteinExistence type="predicted"/>
<name>A0A2A9MBM1_BESBE</name>
<reference evidence="5 6" key="1">
    <citation type="submission" date="2017-09" db="EMBL/GenBank/DDBJ databases">
        <title>Genome sequencing of Besnoitia besnoiti strain Bb-Ger1.</title>
        <authorList>
            <person name="Schares G."/>
            <person name="Venepally P."/>
            <person name="Lorenzi H.A."/>
        </authorList>
    </citation>
    <scope>NUCLEOTIDE SEQUENCE [LARGE SCALE GENOMIC DNA]</scope>
    <source>
        <strain evidence="5 6">Bb-Ger1</strain>
    </source>
</reference>
<dbReference type="PROSITE" id="PS50303">
    <property type="entry name" value="PUM_HD"/>
    <property type="match status" value="1"/>
</dbReference>
<dbReference type="OrthoDB" id="668540at2759"/>
<gene>
    <name evidence="5" type="ORF">BESB_085150</name>
</gene>
<feature type="region of interest" description="Disordered" evidence="3">
    <location>
        <begin position="1009"/>
        <end position="1062"/>
    </location>
</feature>
<dbReference type="Pfam" id="PF22493">
    <property type="entry name" value="PUF_NOP9"/>
    <property type="match status" value="1"/>
</dbReference>
<feature type="region of interest" description="Disordered" evidence="3">
    <location>
        <begin position="755"/>
        <end position="776"/>
    </location>
</feature>
<dbReference type="PANTHER" id="PTHR12537:SF13">
    <property type="entry name" value="PUMILIO HOMOLOGY DOMAIN FAMILY MEMBER 4"/>
    <property type="match status" value="1"/>
</dbReference>
<protein>
    <submittedName>
        <fullName evidence="5">Pumilio-family RNA binding repeat-containing protein</fullName>
    </submittedName>
</protein>
<dbReference type="FunFam" id="1.25.10.10:FF:000237">
    <property type="entry name" value="Pumilio homolog 9"/>
    <property type="match status" value="1"/>
</dbReference>
<dbReference type="SMART" id="SM00025">
    <property type="entry name" value="Pumilio"/>
    <property type="match status" value="8"/>
</dbReference>
<comment type="caution">
    <text evidence="5">The sequence shown here is derived from an EMBL/GenBank/DDBJ whole genome shotgun (WGS) entry which is preliminary data.</text>
</comment>
<feature type="region of interest" description="Disordered" evidence="3">
    <location>
        <begin position="175"/>
        <end position="246"/>
    </location>
</feature>
<feature type="compositionally biased region" description="Polar residues" evidence="3">
    <location>
        <begin position="1559"/>
        <end position="1570"/>
    </location>
</feature>
<dbReference type="GO" id="GO:0005737">
    <property type="term" value="C:cytoplasm"/>
    <property type="evidence" value="ECO:0007669"/>
    <property type="project" value="TreeGrafter"/>
</dbReference>